<dbReference type="RefSeq" id="WP_306833828.1">
    <property type="nucleotide sequence ID" value="NZ_JAUSRF010000005.1"/>
</dbReference>
<sequence length="60" mass="6424">MHTQFDHAESAYAGCAALKPLKVQRIVIPGEPTNQQSLENRNRADGTDEAITAANLAMAS</sequence>
<evidence type="ECO:0000313" key="2">
    <source>
        <dbReference type="Proteomes" id="UP001241472"/>
    </source>
</evidence>
<proteinExistence type="predicted"/>
<comment type="caution">
    <text evidence="1">The sequence shown here is derived from an EMBL/GenBank/DDBJ whole genome shotgun (WGS) entry which is preliminary data.</text>
</comment>
<evidence type="ECO:0000313" key="1">
    <source>
        <dbReference type="EMBL" id="MDP9837276.1"/>
    </source>
</evidence>
<dbReference type="Proteomes" id="UP001241472">
    <property type="component" value="Unassembled WGS sequence"/>
</dbReference>
<accession>A0ABT9PSU5</accession>
<keyword evidence="2" id="KW-1185">Reference proteome</keyword>
<organism evidence="1 2">
    <name type="scientific">Neorhizobium huautlense</name>
    <dbReference type="NCBI Taxonomy" id="67774"/>
    <lineage>
        <taxon>Bacteria</taxon>
        <taxon>Pseudomonadati</taxon>
        <taxon>Pseudomonadota</taxon>
        <taxon>Alphaproteobacteria</taxon>
        <taxon>Hyphomicrobiales</taxon>
        <taxon>Rhizobiaceae</taxon>
        <taxon>Rhizobium/Agrobacterium group</taxon>
        <taxon>Neorhizobium</taxon>
    </lineage>
</organism>
<protein>
    <submittedName>
        <fullName evidence="1">Uncharacterized protein</fullName>
    </submittedName>
</protein>
<dbReference type="EMBL" id="JAUSRF010000005">
    <property type="protein sequence ID" value="MDP9837276.1"/>
    <property type="molecule type" value="Genomic_DNA"/>
</dbReference>
<reference evidence="1 2" key="1">
    <citation type="submission" date="2023-07" db="EMBL/GenBank/DDBJ databases">
        <title>Sorghum-associated microbial communities from plants grown in Nebraska, USA.</title>
        <authorList>
            <person name="Schachtman D."/>
        </authorList>
    </citation>
    <scope>NUCLEOTIDE SEQUENCE [LARGE SCALE GENOMIC DNA]</scope>
    <source>
        <strain evidence="1 2">DS1307</strain>
    </source>
</reference>
<name>A0ABT9PSU5_9HYPH</name>
<gene>
    <name evidence="1" type="ORF">J2T09_002028</name>
</gene>